<dbReference type="RefSeq" id="XP_052744908.1">
    <property type="nucleotide sequence ID" value="XM_052888948.1"/>
</dbReference>
<evidence type="ECO:0000313" key="4">
    <source>
        <dbReference type="RefSeq" id="XP_052744908.1"/>
    </source>
</evidence>
<dbReference type="GeneID" id="112045435"/>
<dbReference type="SMART" id="SM00355">
    <property type="entry name" value="ZnF_C2H2"/>
    <property type="match status" value="4"/>
</dbReference>
<dbReference type="Proteomes" id="UP001652582">
    <property type="component" value="Chromosome 24"/>
</dbReference>
<dbReference type="PROSITE" id="PS00028">
    <property type="entry name" value="ZINC_FINGER_C2H2_1"/>
    <property type="match status" value="1"/>
</dbReference>
<name>A0ABM3M0Q6_BICAN</name>
<sequence>MGSQFHENGVLTGVAGSFCLLCEKYITRTDLPGHITHVEHTEKLESSVYVEKYKDDHIRKVKAGYYCEPCNMLIQTSSKVGIHVGNTTHATNRTSQLVRELDEGLVAFDDILIEKQAWSGLNKESCLVCNVEFSVETDHAKESAHILNVIQSKLELKRDRFVYRKVDDEFLNCLICNSLITVDSKESHADDSEHVTNYVKCKENLANHQIKTKHTEKAKVAKPIETGPTPVENGDKNNNNEKAEENNGKLDTKDEPMEKDESVLSPEEALRSAMKFAKENNLKYKRNSTYCNVCNVKISSTLARLKEHVSEESHKQKATGTVDEFVEKVPFVQFFKNETTVRNIFEHDVVINEQFCVTFDSYHTLSKHGAKVRCQLCEVSMERNEFPKHILHWKHVQAMQIASLLIGFSTEFVREVRPGLYHCGFCNFIESSISGLKNHLKSFNHGEKKYSAKVRLIKYLPAIREHEEDRHNEILARMFLGGAFGRF</sequence>
<evidence type="ECO:0000313" key="5">
    <source>
        <dbReference type="RefSeq" id="XP_052744909.1"/>
    </source>
</evidence>
<dbReference type="RefSeq" id="XP_052744909.1">
    <property type="nucleotide sequence ID" value="XM_052888949.1"/>
</dbReference>
<reference evidence="4 5" key="1">
    <citation type="submission" date="2025-05" db="UniProtKB">
        <authorList>
            <consortium name="RefSeq"/>
        </authorList>
    </citation>
    <scope>IDENTIFICATION</scope>
</reference>
<feature type="region of interest" description="Disordered" evidence="1">
    <location>
        <begin position="212"/>
        <end position="261"/>
    </location>
</feature>
<protein>
    <submittedName>
        <fullName evidence="4 5">Uncharacterized protein LOC112045435</fullName>
    </submittedName>
</protein>
<evidence type="ECO:0000256" key="1">
    <source>
        <dbReference type="SAM" id="MobiDB-lite"/>
    </source>
</evidence>
<gene>
    <name evidence="4 5" type="primary">LOC112045435</name>
</gene>
<accession>A0ABM3M0Q6</accession>
<evidence type="ECO:0000259" key="2">
    <source>
        <dbReference type="PROSITE" id="PS00028"/>
    </source>
</evidence>
<feature type="domain" description="C2H2-type" evidence="2">
    <location>
        <begin position="67"/>
        <end position="89"/>
    </location>
</feature>
<keyword evidence="3" id="KW-1185">Reference proteome</keyword>
<proteinExistence type="predicted"/>
<feature type="compositionally biased region" description="Basic and acidic residues" evidence="1">
    <location>
        <begin position="233"/>
        <end position="261"/>
    </location>
</feature>
<dbReference type="InterPro" id="IPR013087">
    <property type="entry name" value="Znf_C2H2_type"/>
</dbReference>
<organism evidence="3 4">
    <name type="scientific">Bicyclus anynana</name>
    <name type="common">Squinting bush brown butterfly</name>
    <dbReference type="NCBI Taxonomy" id="110368"/>
    <lineage>
        <taxon>Eukaryota</taxon>
        <taxon>Metazoa</taxon>
        <taxon>Ecdysozoa</taxon>
        <taxon>Arthropoda</taxon>
        <taxon>Hexapoda</taxon>
        <taxon>Insecta</taxon>
        <taxon>Pterygota</taxon>
        <taxon>Neoptera</taxon>
        <taxon>Endopterygota</taxon>
        <taxon>Lepidoptera</taxon>
        <taxon>Glossata</taxon>
        <taxon>Ditrysia</taxon>
        <taxon>Papilionoidea</taxon>
        <taxon>Nymphalidae</taxon>
        <taxon>Satyrinae</taxon>
        <taxon>Satyrini</taxon>
        <taxon>Mycalesina</taxon>
        <taxon>Bicyclus</taxon>
    </lineage>
</organism>
<evidence type="ECO:0000313" key="3">
    <source>
        <dbReference type="Proteomes" id="UP001652582"/>
    </source>
</evidence>